<dbReference type="AlphaFoldDB" id="I3UCM5"/>
<name>I3UCM5_ADVKW</name>
<proteinExistence type="predicted"/>
<organism evidence="3 4">
    <name type="scientific">Advenella kashmirensis (strain DSM 17095 / LMG 22695 / WT001)</name>
    <name type="common">Tetrathiobacter kashmirensis</name>
    <dbReference type="NCBI Taxonomy" id="1036672"/>
    <lineage>
        <taxon>Bacteria</taxon>
        <taxon>Pseudomonadati</taxon>
        <taxon>Pseudomonadota</taxon>
        <taxon>Betaproteobacteria</taxon>
        <taxon>Burkholderiales</taxon>
        <taxon>Alcaligenaceae</taxon>
    </lineage>
</organism>
<dbReference type="Proteomes" id="UP000005267">
    <property type="component" value="Chromosome"/>
</dbReference>
<accession>I3UCM5</accession>
<dbReference type="HOGENOM" id="CLU_639267_0_0_4"/>
<evidence type="ECO:0000256" key="2">
    <source>
        <dbReference type="SAM" id="Phobius"/>
    </source>
</evidence>
<sequence>MVANKMEEVGEKLEEIIAAIETAISYDEPISVKNNNNWQILGVDREDLVRIPRSMLNLVKLRSIEFKENRSGELDSLISKLNHLLVHTLPQLQGNPVNVIPVVLLTLDAVNGQLLDLLPLPDQVELANTITSQKRQARANESRLNELGSRIETVSDKLELIDKAYEAANNLPVDLDDLNSAKNDINSHRDTADKAMTRLEEIMSQMEQQEEKINQQANTAADVLEKCDKALASSTSVGLARAFEDRSNSLNRSVYVWSGGLLAALIFGYTVGSSHLKDLSNLLGTPNSSPFLVFLNLMLSTVSIGAPVWFAWIATKQIGHRFKLSEDYAFKASISKAYEGYRREASRIDALVEENEAEARLNMEAQLLQSALTRFDELPLRLVDTSNHGSPWAELLATESVREAFKTVPEFTAAVKQLASEKLLDLKQPKLAQNTHKAEQEENTLV</sequence>
<feature type="coiled-coil region" evidence="1">
    <location>
        <begin position="178"/>
        <end position="226"/>
    </location>
</feature>
<evidence type="ECO:0000313" key="4">
    <source>
        <dbReference type="Proteomes" id="UP000005267"/>
    </source>
</evidence>
<evidence type="ECO:0000256" key="1">
    <source>
        <dbReference type="SAM" id="Coils"/>
    </source>
</evidence>
<feature type="transmembrane region" description="Helical" evidence="2">
    <location>
        <begin position="254"/>
        <end position="271"/>
    </location>
</feature>
<dbReference type="KEGG" id="aka:TKWG_13185"/>
<keyword evidence="2" id="KW-0812">Transmembrane</keyword>
<dbReference type="RefSeq" id="WP_014750854.1">
    <property type="nucleotide sequence ID" value="NC_017964.1"/>
</dbReference>
<keyword evidence="2" id="KW-1133">Transmembrane helix</keyword>
<feature type="transmembrane region" description="Helical" evidence="2">
    <location>
        <begin position="291"/>
        <end position="314"/>
    </location>
</feature>
<protein>
    <submittedName>
        <fullName evidence="3">Uncharacterized protein</fullName>
    </submittedName>
</protein>
<dbReference type="OrthoDB" id="7473745at2"/>
<gene>
    <name evidence="3" type="ordered locus">TKWG_13185</name>
</gene>
<evidence type="ECO:0000313" key="3">
    <source>
        <dbReference type="EMBL" id="AFK62763.1"/>
    </source>
</evidence>
<keyword evidence="1" id="KW-0175">Coiled coil</keyword>
<keyword evidence="2" id="KW-0472">Membrane</keyword>
<reference evidence="4" key="2">
    <citation type="journal article" date="2013" name="PLoS ONE">
        <title>Genome implosion elicits host-confinement in Alcaligenaceae: evidence from the comparative genomics of Tetrathiobacter kashmirensis, a pathogen in the making.</title>
        <authorList>
            <person name="Ghosh W."/>
            <person name="Alam M."/>
            <person name="Roy C."/>
            <person name="Pyne P."/>
            <person name="George A."/>
            <person name="Chakraborty R."/>
            <person name="Majumder S."/>
            <person name="Agarwal A."/>
            <person name="Chakraborty S."/>
            <person name="Majumdar S."/>
            <person name="Gupta S.K."/>
        </authorList>
    </citation>
    <scope>NUCLEOTIDE SEQUENCE [LARGE SCALE GENOMIC DNA]</scope>
    <source>
        <strain evidence="4">WT001</strain>
    </source>
</reference>
<reference evidence="3 4" key="1">
    <citation type="journal article" date="2011" name="J. Bacteriol.">
        <title>Whole-genome shotgun sequencing of the sulfur-oxidizing chemoautotroph Tetrathiobacter kashmirensis.</title>
        <authorList>
            <person name="Ghosh W."/>
            <person name="George A."/>
            <person name="Agarwal A."/>
            <person name="Raj P."/>
            <person name="Alam M."/>
            <person name="Pyne P."/>
            <person name="Das Gupta S.K."/>
        </authorList>
    </citation>
    <scope>NUCLEOTIDE SEQUENCE [LARGE SCALE GENOMIC DNA]</scope>
    <source>
        <strain evidence="3 4">WT001</strain>
    </source>
</reference>
<keyword evidence="4" id="KW-1185">Reference proteome</keyword>
<dbReference type="EMBL" id="CP003555">
    <property type="protein sequence ID" value="AFK62763.1"/>
    <property type="molecule type" value="Genomic_DNA"/>
</dbReference>